<dbReference type="HOGENOM" id="CLU_1866697_0_0_1"/>
<evidence type="ECO:0000313" key="2">
    <source>
        <dbReference type="Proteomes" id="UP000009328"/>
    </source>
</evidence>
<protein>
    <submittedName>
        <fullName evidence="1">Uncharacterized protein</fullName>
    </submittedName>
</protein>
<keyword evidence="2" id="KW-1185">Reference proteome</keyword>
<sequence length="137" mass="16144">MSTLITSYEELERIVLKDKNYELLTFINFFDTSGKYNHPSYKKTNELFEEEATRIENEKNDYNAEAPKYYRVDLNGFQESIEHIYDTLFYGRDDSNEVYFDQPVIAAIGDNRLKKAVESYDPYDQLASLLDDPVFFA</sequence>
<name>K0KIG9_WICCF</name>
<comment type="caution">
    <text evidence="1">The sequence shown here is derived from an EMBL/GenBank/DDBJ whole genome shotgun (WGS) entry which is preliminary data.</text>
</comment>
<dbReference type="EMBL" id="CAIF01000013">
    <property type="protein sequence ID" value="CCH41189.1"/>
    <property type="molecule type" value="Genomic_DNA"/>
</dbReference>
<evidence type="ECO:0000313" key="1">
    <source>
        <dbReference type="EMBL" id="CCH41189.1"/>
    </source>
</evidence>
<dbReference type="AlphaFoldDB" id="K0KIG9"/>
<gene>
    <name evidence="1" type="ORF">BN7_726</name>
</gene>
<reference evidence="1 2" key="1">
    <citation type="journal article" date="2012" name="Eukaryot. Cell">
        <title>Draft genome sequence of Wickerhamomyces ciferrii NRRL Y-1031 F-60-10.</title>
        <authorList>
            <person name="Schneider J."/>
            <person name="Andrea H."/>
            <person name="Blom J."/>
            <person name="Jaenicke S."/>
            <person name="Ruckert C."/>
            <person name="Schorsch C."/>
            <person name="Szczepanowski R."/>
            <person name="Farwick M."/>
            <person name="Goesmann A."/>
            <person name="Puhler A."/>
            <person name="Schaffer S."/>
            <person name="Tauch A."/>
            <person name="Kohler T."/>
            <person name="Brinkrolf K."/>
        </authorList>
    </citation>
    <scope>NUCLEOTIDE SEQUENCE [LARGE SCALE GENOMIC DNA]</scope>
    <source>
        <strain evidence="2">ATCC 14091 / BCRC 22168 / CBS 111 / JCM 3599 / NBRC 0793 / NRRL Y-1031 F-60-10</strain>
    </source>
</reference>
<accession>K0KIG9</accession>
<organism evidence="1 2">
    <name type="scientific">Wickerhamomyces ciferrii (strain ATCC 14091 / BCRC 22168 / CBS 111 / JCM 3599 / NBRC 0793 / NRRL Y-1031 F-60-10)</name>
    <name type="common">Yeast</name>
    <name type="synonym">Pichia ciferrii</name>
    <dbReference type="NCBI Taxonomy" id="1206466"/>
    <lineage>
        <taxon>Eukaryota</taxon>
        <taxon>Fungi</taxon>
        <taxon>Dikarya</taxon>
        <taxon>Ascomycota</taxon>
        <taxon>Saccharomycotina</taxon>
        <taxon>Saccharomycetes</taxon>
        <taxon>Phaffomycetales</taxon>
        <taxon>Wickerhamomycetaceae</taxon>
        <taxon>Wickerhamomyces</taxon>
    </lineage>
</organism>
<dbReference type="Proteomes" id="UP000009328">
    <property type="component" value="Unassembled WGS sequence"/>
</dbReference>
<dbReference type="InParanoid" id="K0KIG9"/>
<proteinExistence type="predicted"/>